<reference evidence="14" key="2">
    <citation type="journal article" date="2021" name="Microbiome">
        <title>Successional dynamics and alternative stable states in a saline activated sludge microbial community over 9 years.</title>
        <authorList>
            <person name="Wang Y."/>
            <person name="Ye J."/>
            <person name="Ju F."/>
            <person name="Liu L."/>
            <person name="Boyd J.A."/>
            <person name="Deng Y."/>
            <person name="Parks D.H."/>
            <person name="Jiang X."/>
            <person name="Yin X."/>
            <person name="Woodcroft B.J."/>
            <person name="Tyson G.W."/>
            <person name="Hugenholtz P."/>
            <person name="Polz M.F."/>
            <person name="Zhang T."/>
        </authorList>
    </citation>
    <scope>NUCLEOTIDE SEQUENCE</scope>
    <source>
        <strain evidence="14">HKST-UBA09</strain>
    </source>
</reference>
<accession>A0A955LAK3</accession>
<dbReference type="SUPFAM" id="SSF54211">
    <property type="entry name" value="Ribosomal protein S5 domain 2-like"/>
    <property type="match status" value="1"/>
</dbReference>
<evidence type="ECO:0000256" key="6">
    <source>
        <dbReference type="ARBA" id="ARBA00022833"/>
    </source>
</evidence>
<evidence type="ECO:0000313" key="14">
    <source>
        <dbReference type="EMBL" id="MCA9386707.1"/>
    </source>
</evidence>
<dbReference type="CDD" id="cd01121">
    <property type="entry name" value="RadA_SMS_N"/>
    <property type="match status" value="1"/>
</dbReference>
<dbReference type="GO" id="GO:0005524">
    <property type="term" value="F:ATP binding"/>
    <property type="evidence" value="ECO:0007669"/>
    <property type="project" value="UniProtKB-UniRule"/>
</dbReference>
<dbReference type="InterPro" id="IPR027417">
    <property type="entry name" value="P-loop_NTPase"/>
</dbReference>
<sequence length="448" mass="49205">MAKPKTKFVCENCGHSEPKWVGKCPSCGEWNTFIEETVIESSFNAIKRSQSPIEQVNLKSVEVDEHNRQSTKFHEFDRVLGGGLVQNEVILISGEPGIGKSTLLLQTANNLAKDSDILYVSGEESAQQIALRASRLFGGLSKTNDISFISHGGLNAISDQILLTHPGIVIIDSIQTLFDEDVAGLPGGLAQVRACSSKLIQLAKQNNFILIIVGHINKDGRIAGPKVLEHLVDCVLQFEGQRDGEFRVLRSIKNRFGSTGEVGIFVMIENGLQDLSKENSMFSSTNTSKEQGVAKTLVIEGSRPLIVDIQALASKTVFPYPKRVSEGVSMSKLQVLSAIIGQIKGINILDLDVYIKTSSGYSLKNYSYADLGVIAAMYSSIKNTQLDQQLIFLGEVTLNGNIHVPANYQKYIKEIARLFPKSTIVGPKYKHNRFISLQNIKELPNILK</sequence>
<dbReference type="Gene3D" id="3.40.50.300">
    <property type="entry name" value="P-loop containing nucleotide triphosphate hydrolases"/>
    <property type="match status" value="1"/>
</dbReference>
<evidence type="ECO:0000256" key="10">
    <source>
        <dbReference type="ARBA" id="ARBA00023204"/>
    </source>
</evidence>
<gene>
    <name evidence="14" type="primary">radA</name>
    <name evidence="14" type="ORF">KC669_01595</name>
</gene>
<comment type="caution">
    <text evidence="14">The sequence shown here is derived from an EMBL/GenBank/DDBJ whole genome shotgun (WGS) entry which is preliminary data.</text>
</comment>
<dbReference type="GO" id="GO:0000725">
    <property type="term" value="P:recombinational repair"/>
    <property type="evidence" value="ECO:0007669"/>
    <property type="project" value="TreeGrafter"/>
</dbReference>
<protein>
    <recommendedName>
        <fullName evidence="11 12">DNA repair protein RadA</fullName>
    </recommendedName>
</protein>
<keyword evidence="4 12" id="KW-0863">Zinc-finger</keyword>
<comment type="function">
    <text evidence="12">DNA-dependent ATPase involved in processing of recombination intermediates, plays a role in repairing DNA breaks. Stimulates the branch migration of RecA-mediated strand transfer reactions, allowing the 3' invading strand to extend heteroduplex DNA faster. Binds ssDNA in the presence of ADP but not other nucleotides, has ATPase activity that is stimulated by ssDNA and various branched DNA structures, but inhibited by SSB. Does not have RecA's homology-searching function.</text>
</comment>
<reference evidence="14" key="1">
    <citation type="submission" date="2020-04" db="EMBL/GenBank/DDBJ databases">
        <authorList>
            <person name="Zhang T."/>
        </authorList>
    </citation>
    <scope>NUCLEOTIDE SEQUENCE</scope>
    <source>
        <strain evidence="14">HKST-UBA09</strain>
    </source>
</reference>
<evidence type="ECO:0000256" key="9">
    <source>
        <dbReference type="ARBA" id="ARBA00023125"/>
    </source>
</evidence>
<evidence type="ECO:0000256" key="12">
    <source>
        <dbReference type="RuleBase" id="RU003555"/>
    </source>
</evidence>
<evidence type="ECO:0000256" key="8">
    <source>
        <dbReference type="ARBA" id="ARBA00023016"/>
    </source>
</evidence>
<keyword evidence="10 12" id="KW-0234">DNA repair</keyword>
<keyword evidence="3 12" id="KW-0227">DNA damage</keyword>
<evidence type="ECO:0000256" key="11">
    <source>
        <dbReference type="NCBIfam" id="TIGR00416"/>
    </source>
</evidence>
<comment type="similarity">
    <text evidence="12">Belongs to the RecA family. RadA subfamily.</text>
</comment>
<evidence type="ECO:0000256" key="3">
    <source>
        <dbReference type="ARBA" id="ARBA00022763"/>
    </source>
</evidence>
<dbReference type="InterPro" id="IPR020588">
    <property type="entry name" value="RecA_ATP-bd"/>
</dbReference>
<evidence type="ECO:0000256" key="7">
    <source>
        <dbReference type="ARBA" id="ARBA00022840"/>
    </source>
</evidence>
<evidence type="ECO:0000313" key="15">
    <source>
        <dbReference type="Proteomes" id="UP000714915"/>
    </source>
</evidence>
<dbReference type="InterPro" id="IPR041166">
    <property type="entry name" value="Rubredoxin_2"/>
</dbReference>
<dbReference type="InterPro" id="IPR004504">
    <property type="entry name" value="DNA_repair_RadA"/>
</dbReference>
<dbReference type="PANTHER" id="PTHR32472:SF10">
    <property type="entry name" value="DNA REPAIR PROTEIN RADA-LIKE PROTEIN"/>
    <property type="match status" value="1"/>
</dbReference>
<dbReference type="InterPro" id="IPR020568">
    <property type="entry name" value="Ribosomal_Su5_D2-typ_SF"/>
</dbReference>
<evidence type="ECO:0000256" key="1">
    <source>
        <dbReference type="ARBA" id="ARBA00022723"/>
    </source>
</evidence>
<dbReference type="FunFam" id="3.40.50.300:FF:000050">
    <property type="entry name" value="DNA repair protein RadA"/>
    <property type="match status" value="1"/>
</dbReference>
<organism evidence="14 15">
    <name type="scientific">Candidatus Dojkabacteria bacterium</name>
    <dbReference type="NCBI Taxonomy" id="2099670"/>
    <lineage>
        <taxon>Bacteria</taxon>
        <taxon>Candidatus Dojkabacteria</taxon>
    </lineage>
</organism>
<keyword evidence="9 12" id="KW-0238">DNA-binding</keyword>
<dbReference type="Pfam" id="PF18073">
    <property type="entry name" value="Zn_ribbon_LapB"/>
    <property type="match status" value="1"/>
</dbReference>
<evidence type="ECO:0000256" key="2">
    <source>
        <dbReference type="ARBA" id="ARBA00022741"/>
    </source>
</evidence>
<evidence type="ECO:0000259" key="13">
    <source>
        <dbReference type="PROSITE" id="PS50162"/>
    </source>
</evidence>
<dbReference type="PROSITE" id="PS50162">
    <property type="entry name" value="RECA_2"/>
    <property type="match status" value="1"/>
</dbReference>
<name>A0A955LAK3_9BACT</name>
<dbReference type="NCBIfam" id="TIGR00416">
    <property type="entry name" value="sms"/>
    <property type="match status" value="1"/>
</dbReference>
<dbReference type="GO" id="GO:0016787">
    <property type="term" value="F:hydrolase activity"/>
    <property type="evidence" value="ECO:0007669"/>
    <property type="project" value="UniProtKB-KW"/>
</dbReference>
<dbReference type="AlphaFoldDB" id="A0A955LAK3"/>
<keyword evidence="5" id="KW-0378">Hydrolase</keyword>
<dbReference type="InterPro" id="IPR003593">
    <property type="entry name" value="AAA+_ATPase"/>
</dbReference>
<dbReference type="PANTHER" id="PTHR32472">
    <property type="entry name" value="DNA REPAIR PROTEIN RADA"/>
    <property type="match status" value="1"/>
</dbReference>
<dbReference type="SMART" id="SM00382">
    <property type="entry name" value="AAA"/>
    <property type="match status" value="1"/>
</dbReference>
<dbReference type="GO" id="GO:0003684">
    <property type="term" value="F:damaged DNA binding"/>
    <property type="evidence" value="ECO:0007669"/>
    <property type="project" value="InterPro"/>
</dbReference>
<keyword evidence="1 12" id="KW-0479">Metal-binding</keyword>
<dbReference type="GO" id="GO:0140664">
    <property type="term" value="F:ATP-dependent DNA damage sensor activity"/>
    <property type="evidence" value="ECO:0007669"/>
    <property type="project" value="InterPro"/>
</dbReference>
<dbReference type="SUPFAM" id="SSF52540">
    <property type="entry name" value="P-loop containing nucleoside triphosphate hydrolases"/>
    <property type="match status" value="1"/>
</dbReference>
<dbReference type="Gene3D" id="3.30.230.10">
    <property type="match status" value="1"/>
</dbReference>
<dbReference type="InterPro" id="IPR014721">
    <property type="entry name" value="Ribsml_uS5_D2-typ_fold_subgr"/>
</dbReference>
<feature type="domain" description="RecA family profile 1" evidence="13">
    <location>
        <begin position="65"/>
        <end position="216"/>
    </location>
</feature>
<dbReference type="GO" id="GO:0008270">
    <property type="term" value="F:zinc ion binding"/>
    <property type="evidence" value="ECO:0007669"/>
    <property type="project" value="UniProtKB-KW"/>
</dbReference>
<keyword evidence="7 12" id="KW-0067">ATP-binding</keyword>
<proteinExistence type="inferred from homology"/>
<dbReference type="EMBL" id="JAGQLF010000012">
    <property type="protein sequence ID" value="MCA9386707.1"/>
    <property type="molecule type" value="Genomic_DNA"/>
</dbReference>
<dbReference type="GO" id="GO:0005829">
    <property type="term" value="C:cytosol"/>
    <property type="evidence" value="ECO:0007669"/>
    <property type="project" value="TreeGrafter"/>
</dbReference>
<evidence type="ECO:0000256" key="5">
    <source>
        <dbReference type="ARBA" id="ARBA00022801"/>
    </source>
</evidence>
<dbReference type="Pfam" id="PF13481">
    <property type="entry name" value="AAA_25"/>
    <property type="match status" value="1"/>
</dbReference>
<evidence type="ECO:0000256" key="4">
    <source>
        <dbReference type="ARBA" id="ARBA00022771"/>
    </source>
</evidence>
<keyword evidence="2 12" id="KW-0547">Nucleotide-binding</keyword>
<dbReference type="Proteomes" id="UP000714915">
    <property type="component" value="Unassembled WGS sequence"/>
</dbReference>
<keyword evidence="8" id="KW-0346">Stress response</keyword>
<keyword evidence="6 12" id="KW-0862">Zinc</keyword>
<dbReference type="PRINTS" id="PR01874">
    <property type="entry name" value="DNAREPAIRADA"/>
</dbReference>